<evidence type="ECO:0000259" key="4">
    <source>
        <dbReference type="SMART" id="SM00829"/>
    </source>
</evidence>
<dbReference type="GO" id="GO:0016651">
    <property type="term" value="F:oxidoreductase activity, acting on NAD(P)H"/>
    <property type="evidence" value="ECO:0007669"/>
    <property type="project" value="InterPro"/>
</dbReference>
<dbReference type="InterPro" id="IPR036291">
    <property type="entry name" value="NAD(P)-bd_dom_sf"/>
</dbReference>
<evidence type="ECO:0000256" key="2">
    <source>
        <dbReference type="ARBA" id="ARBA00023002"/>
    </source>
</evidence>
<keyword evidence="6" id="KW-1185">Reference proteome</keyword>
<dbReference type="Gene3D" id="3.40.50.720">
    <property type="entry name" value="NAD(P)-binding Rossmann-like Domain"/>
    <property type="match status" value="1"/>
</dbReference>
<dbReference type="Proteomes" id="UP000012174">
    <property type="component" value="Unassembled WGS sequence"/>
</dbReference>
<feature type="compositionally biased region" description="Polar residues" evidence="3">
    <location>
        <begin position="361"/>
        <end position="370"/>
    </location>
</feature>
<dbReference type="SUPFAM" id="SSF50129">
    <property type="entry name" value="GroES-like"/>
    <property type="match status" value="1"/>
</dbReference>
<dbReference type="InterPro" id="IPR013154">
    <property type="entry name" value="ADH-like_N"/>
</dbReference>
<evidence type="ECO:0000256" key="3">
    <source>
        <dbReference type="SAM" id="MobiDB-lite"/>
    </source>
</evidence>
<name>M7SPY5_EUTLA</name>
<dbReference type="STRING" id="1287681.M7SPY5"/>
<gene>
    <name evidence="5" type="ORF">UCREL1_6503</name>
</gene>
<dbReference type="PANTHER" id="PTHR45348:SF5">
    <property type="entry name" value="OXIDOREDUCTASE, PUTATIVE (AFU_ORTHOLOGUE AFUA_8G01420)-RELATED"/>
    <property type="match status" value="1"/>
</dbReference>
<sequence>MPKQAIIQSSIEAIEFIETPIPTPKDKEVVIKVVVAGTNPKDWKYPMWKEWPHNSGEDMAGIVHSVGKDVYEFKPGDRVAATHESGKENGSYAEYSVAPDWTTFHIPHNVSFEEAATMPVAALTAALALYGDLKLPTPYDSPKLSESGEKVPLLIYGVTSAVGAFAAKLARLSGFSPIIGVAGRAGDYASTLVDYVVDYRKGEDALVATVREISEKEGLGGKITNVFDAISESGSLEATLRFVDPNAGNVSTVLPPKLFAKDRENYKYPPGVTACNTAFPTVHSTHKDFGYLWTRYLGRLLEDGRLKGHPYEVIPGGLKGVLTGLQRLRDGKASAVKYVYRIEETGDVPSFFQGTDKPASGPQTNQSSQRVPDFPFPS</sequence>
<feature type="region of interest" description="Disordered" evidence="3">
    <location>
        <begin position="350"/>
        <end position="378"/>
    </location>
</feature>
<comment type="similarity">
    <text evidence="1">Belongs to the zinc-containing alcohol dehydrogenase family.</text>
</comment>
<dbReference type="SUPFAM" id="SSF51735">
    <property type="entry name" value="NAD(P)-binding Rossmann-fold domains"/>
    <property type="match status" value="1"/>
</dbReference>
<dbReference type="SMART" id="SM00829">
    <property type="entry name" value="PKS_ER"/>
    <property type="match status" value="1"/>
</dbReference>
<dbReference type="CDD" id="cd08249">
    <property type="entry name" value="enoyl_reductase_like"/>
    <property type="match status" value="1"/>
</dbReference>
<feature type="domain" description="Enoyl reductase (ER)" evidence="4">
    <location>
        <begin position="9"/>
        <end position="336"/>
    </location>
</feature>
<organism evidence="5 6">
    <name type="scientific">Eutypa lata (strain UCR-EL1)</name>
    <name type="common">Grapevine dieback disease fungus</name>
    <name type="synonym">Eutypa armeniacae</name>
    <dbReference type="NCBI Taxonomy" id="1287681"/>
    <lineage>
        <taxon>Eukaryota</taxon>
        <taxon>Fungi</taxon>
        <taxon>Dikarya</taxon>
        <taxon>Ascomycota</taxon>
        <taxon>Pezizomycotina</taxon>
        <taxon>Sordariomycetes</taxon>
        <taxon>Xylariomycetidae</taxon>
        <taxon>Xylariales</taxon>
        <taxon>Diatrypaceae</taxon>
        <taxon>Eutypa</taxon>
    </lineage>
</organism>
<dbReference type="InterPro" id="IPR011032">
    <property type="entry name" value="GroES-like_sf"/>
</dbReference>
<dbReference type="Pfam" id="PF08240">
    <property type="entry name" value="ADH_N"/>
    <property type="match status" value="1"/>
</dbReference>
<dbReference type="eggNOG" id="KOG1198">
    <property type="taxonomic scope" value="Eukaryota"/>
</dbReference>
<dbReference type="PANTHER" id="PTHR45348">
    <property type="entry name" value="HYPOTHETICAL OXIDOREDUCTASE (EUROFUNG)"/>
    <property type="match status" value="1"/>
</dbReference>
<dbReference type="EMBL" id="KB706640">
    <property type="protein sequence ID" value="EMR66508.1"/>
    <property type="molecule type" value="Genomic_DNA"/>
</dbReference>
<dbReference type="InterPro" id="IPR020843">
    <property type="entry name" value="ER"/>
</dbReference>
<dbReference type="OMA" id="IALYQCL"/>
<dbReference type="HOGENOM" id="CLU_026673_16_0_1"/>
<dbReference type="KEGG" id="ela:UCREL1_6503"/>
<evidence type="ECO:0000256" key="1">
    <source>
        <dbReference type="ARBA" id="ARBA00008072"/>
    </source>
</evidence>
<proteinExistence type="inferred from homology"/>
<dbReference type="AlphaFoldDB" id="M7SPY5"/>
<reference evidence="6" key="1">
    <citation type="journal article" date="2013" name="Genome Announc.">
        <title>Draft genome sequence of the grapevine dieback fungus Eutypa lata UCR-EL1.</title>
        <authorList>
            <person name="Blanco-Ulate B."/>
            <person name="Rolshausen P.E."/>
            <person name="Cantu D."/>
        </authorList>
    </citation>
    <scope>NUCLEOTIDE SEQUENCE [LARGE SCALE GENOMIC DNA]</scope>
    <source>
        <strain evidence="6">UCR-EL1</strain>
    </source>
</reference>
<keyword evidence="2" id="KW-0560">Oxidoreductase</keyword>
<dbReference type="OrthoDB" id="3233595at2759"/>
<dbReference type="Gene3D" id="3.90.180.10">
    <property type="entry name" value="Medium-chain alcohol dehydrogenases, catalytic domain"/>
    <property type="match status" value="1"/>
</dbReference>
<dbReference type="InterPro" id="IPR047122">
    <property type="entry name" value="Trans-enoyl_RdTase-like"/>
</dbReference>
<protein>
    <submittedName>
        <fullName evidence="5">Putative zinc-binding oxidoreductase protein</fullName>
    </submittedName>
</protein>
<evidence type="ECO:0000313" key="5">
    <source>
        <dbReference type="EMBL" id="EMR66508.1"/>
    </source>
</evidence>
<accession>M7SPY5</accession>
<evidence type="ECO:0000313" key="6">
    <source>
        <dbReference type="Proteomes" id="UP000012174"/>
    </source>
</evidence>